<accession>A0A699ZSE4</accession>
<evidence type="ECO:0000313" key="3">
    <source>
        <dbReference type="Proteomes" id="UP000485058"/>
    </source>
</evidence>
<organism evidence="2 3">
    <name type="scientific">Haematococcus lacustris</name>
    <name type="common">Green alga</name>
    <name type="synonym">Haematococcus pluvialis</name>
    <dbReference type="NCBI Taxonomy" id="44745"/>
    <lineage>
        <taxon>Eukaryota</taxon>
        <taxon>Viridiplantae</taxon>
        <taxon>Chlorophyta</taxon>
        <taxon>core chlorophytes</taxon>
        <taxon>Chlorophyceae</taxon>
        <taxon>CS clade</taxon>
        <taxon>Chlamydomonadales</taxon>
        <taxon>Haematococcaceae</taxon>
        <taxon>Haematococcus</taxon>
    </lineage>
</organism>
<reference evidence="2 3" key="1">
    <citation type="submission" date="2020-02" db="EMBL/GenBank/DDBJ databases">
        <title>Draft genome sequence of Haematococcus lacustris strain NIES-144.</title>
        <authorList>
            <person name="Morimoto D."/>
            <person name="Nakagawa S."/>
            <person name="Yoshida T."/>
            <person name="Sawayama S."/>
        </authorList>
    </citation>
    <scope>NUCLEOTIDE SEQUENCE [LARGE SCALE GENOMIC DNA]</scope>
    <source>
        <strain evidence="2 3">NIES-144</strain>
    </source>
</reference>
<feature type="region of interest" description="Disordered" evidence="1">
    <location>
        <begin position="91"/>
        <end position="116"/>
    </location>
</feature>
<name>A0A699ZSE4_HAELA</name>
<evidence type="ECO:0000256" key="1">
    <source>
        <dbReference type="SAM" id="MobiDB-lite"/>
    </source>
</evidence>
<feature type="compositionally biased region" description="Polar residues" evidence="1">
    <location>
        <begin position="227"/>
        <end position="250"/>
    </location>
</feature>
<feature type="region of interest" description="Disordered" evidence="1">
    <location>
        <begin position="219"/>
        <end position="250"/>
    </location>
</feature>
<proteinExistence type="predicted"/>
<protein>
    <submittedName>
        <fullName evidence="2">Uncharacterized protein</fullName>
    </submittedName>
</protein>
<gene>
    <name evidence="2" type="ORF">HaLaN_23569</name>
</gene>
<dbReference type="AlphaFoldDB" id="A0A699ZSE4"/>
<feature type="region of interest" description="Disordered" evidence="1">
    <location>
        <begin position="1"/>
        <end position="20"/>
    </location>
</feature>
<dbReference type="Proteomes" id="UP000485058">
    <property type="component" value="Unassembled WGS sequence"/>
</dbReference>
<dbReference type="EMBL" id="BLLF01002855">
    <property type="protein sequence ID" value="GFH25583.1"/>
    <property type="molecule type" value="Genomic_DNA"/>
</dbReference>
<comment type="caution">
    <text evidence="2">The sequence shown here is derived from an EMBL/GenBank/DDBJ whole genome shotgun (WGS) entry which is preliminary data.</text>
</comment>
<sequence>MSTSSHVNLSGAILHVPPGSPVPDRLPEGCRCGLKTTAHARQAGRPIPKSQVTLAHTLESWLERGGPGCVYCRPCSSRIRERATSSCTAHHQPASAVSPNPCTSPSSLLHPHQAAAAPHTAPGPGCCSSCPPPHCAPAAVCPGPVAGRGRAAPGPAAPACAQQACLHTGPAQPHSSGLPSSLLSARKASPSLSCATSVLGTRLNSSIWCMRQCTRKAISRPHRMRDSSTTRASTPSRQGLTQPSRGATSMQYCTARQAMQQRKAPDMN</sequence>
<feature type="compositionally biased region" description="Polar residues" evidence="1">
    <location>
        <begin position="91"/>
        <end position="107"/>
    </location>
</feature>
<evidence type="ECO:0000313" key="2">
    <source>
        <dbReference type="EMBL" id="GFH25583.1"/>
    </source>
</evidence>
<keyword evidence="3" id="KW-1185">Reference proteome</keyword>